<accession>A0ABQ9XHS3</accession>
<dbReference type="SUPFAM" id="SSF51735">
    <property type="entry name" value="NAD(P)-binding Rossmann-fold domains"/>
    <property type="match status" value="1"/>
</dbReference>
<protein>
    <submittedName>
        <fullName evidence="1">Oxidoreductase, short chain dehydrogenase/reductase family protein</fullName>
    </submittedName>
</protein>
<dbReference type="Proteomes" id="UP001281761">
    <property type="component" value="Unassembled WGS sequence"/>
</dbReference>
<dbReference type="PANTHER" id="PTHR43544">
    <property type="entry name" value="SHORT-CHAIN DEHYDROGENASE/REDUCTASE"/>
    <property type="match status" value="1"/>
</dbReference>
<name>A0ABQ9XHS3_9EUKA</name>
<dbReference type="PANTHER" id="PTHR43544:SF2">
    <property type="entry name" value="OXIDOREDUCTASE"/>
    <property type="match status" value="1"/>
</dbReference>
<proteinExistence type="predicted"/>
<keyword evidence="2" id="KW-1185">Reference proteome</keyword>
<reference evidence="1 2" key="1">
    <citation type="journal article" date="2022" name="bioRxiv">
        <title>Genomics of Preaxostyla Flagellates Illuminates Evolutionary Transitions and the Path Towards Mitochondrial Loss.</title>
        <authorList>
            <person name="Novak L.V.F."/>
            <person name="Treitli S.C."/>
            <person name="Pyrih J."/>
            <person name="Halakuc P."/>
            <person name="Pipaliya S.V."/>
            <person name="Vacek V."/>
            <person name="Brzon O."/>
            <person name="Soukal P."/>
            <person name="Eme L."/>
            <person name="Dacks J.B."/>
            <person name="Karnkowska A."/>
            <person name="Elias M."/>
            <person name="Hampl V."/>
        </authorList>
    </citation>
    <scope>NUCLEOTIDE SEQUENCE [LARGE SCALE GENOMIC DNA]</scope>
    <source>
        <strain evidence="1">NAU3</strain>
        <tissue evidence="1">Gut</tissue>
    </source>
</reference>
<dbReference type="InterPro" id="IPR051468">
    <property type="entry name" value="Fungal_SecMetab_SDRs"/>
</dbReference>
<dbReference type="Pfam" id="PF00106">
    <property type="entry name" value="adh_short"/>
    <property type="match status" value="1"/>
</dbReference>
<dbReference type="Gene3D" id="3.40.50.720">
    <property type="entry name" value="NAD(P)-binding Rossmann-like Domain"/>
    <property type="match status" value="1"/>
</dbReference>
<sequence length="395" mass="44179">MENSITDAQLKAALEVLQSIEANPEILRSEDMKSLKKSIGHIFTTIHKDDFLQSSSSKHTKIDLKATQKQDALAKQSSLMIQQRKQAKSLIASQPMSILNSTSEGQIDIFEEPVRTSSRPCKCYVCQEEYTSIHFFYHSLCPSCAALNWEKRFSCGDLRGKIALCTGARVKIGHQCCLRLLHSGAFVIATSRFPNDAALRFLADTSFETYAHRLHIFGLDFRDLSSVQAFSKFIMSNYPRLDILVNNAAQTIRKPASFYTHLIEGEMKQLNDLPKEAVELRKHDPQYSASVPEENNAFAKVNNPKNYFDAYLSYYPTDQEPQAIVSDDGPNHQVRTVTNVTINGTVHNLYSSARPVTLTNLQSTSTLSAHEDSLHFPNISQSGTIFKAGCVVSSE</sequence>
<dbReference type="InterPro" id="IPR036291">
    <property type="entry name" value="NAD(P)-bd_dom_sf"/>
</dbReference>
<dbReference type="EMBL" id="JARBJD010000116">
    <property type="protein sequence ID" value="KAK2951571.1"/>
    <property type="molecule type" value="Genomic_DNA"/>
</dbReference>
<comment type="caution">
    <text evidence="1">The sequence shown here is derived from an EMBL/GenBank/DDBJ whole genome shotgun (WGS) entry which is preliminary data.</text>
</comment>
<organism evidence="1 2">
    <name type="scientific">Blattamonas nauphoetae</name>
    <dbReference type="NCBI Taxonomy" id="2049346"/>
    <lineage>
        <taxon>Eukaryota</taxon>
        <taxon>Metamonada</taxon>
        <taxon>Preaxostyla</taxon>
        <taxon>Oxymonadida</taxon>
        <taxon>Blattamonas</taxon>
    </lineage>
</organism>
<gene>
    <name evidence="1" type="ORF">BLNAU_13455</name>
</gene>
<evidence type="ECO:0000313" key="1">
    <source>
        <dbReference type="EMBL" id="KAK2951571.1"/>
    </source>
</evidence>
<evidence type="ECO:0000313" key="2">
    <source>
        <dbReference type="Proteomes" id="UP001281761"/>
    </source>
</evidence>
<dbReference type="InterPro" id="IPR002347">
    <property type="entry name" value="SDR_fam"/>
</dbReference>